<gene>
    <name evidence="2" type="ORF">D9Q81_00415</name>
</gene>
<comment type="caution">
    <text evidence="2">The sequence shown here is derived from an EMBL/GenBank/DDBJ whole genome shotgun (WGS) entry which is preliminary data.</text>
</comment>
<name>A0A3R9QAF7_9CREN</name>
<sequence length="207" mass="23627">MTHIIDFLFFAPKPAFCRSPEEAGGGVSMTDEVEPLNTPSGATGEGGAASPAESLPQMSEEYEEEGADLWEFLEQCTPEGKWFLKVLQHFNSKLEDRAEVRVYKDSREPYLRISTHKSEFILKATEDTLYFSFTRKRIVDTEYGVRYHIGSWVIPISSINNGKKIIDTFFDVFMRTSDLEDILKGARILDRMIREEKAKVAGKEVRE</sequence>
<feature type="region of interest" description="Disordered" evidence="1">
    <location>
        <begin position="21"/>
        <end position="59"/>
    </location>
</feature>
<proteinExistence type="predicted"/>
<dbReference type="Proteomes" id="UP000278149">
    <property type="component" value="Unassembled WGS sequence"/>
</dbReference>
<dbReference type="AlphaFoldDB" id="A0A3R9QAF7"/>
<accession>A0A3R9QAF7</accession>
<evidence type="ECO:0000313" key="2">
    <source>
        <dbReference type="EMBL" id="RSN70776.1"/>
    </source>
</evidence>
<evidence type="ECO:0000256" key="1">
    <source>
        <dbReference type="SAM" id="MobiDB-lite"/>
    </source>
</evidence>
<protein>
    <submittedName>
        <fullName evidence="2">Uncharacterized protein</fullName>
    </submittedName>
</protein>
<reference evidence="2 3" key="1">
    <citation type="submission" date="2018-10" db="EMBL/GenBank/DDBJ databases">
        <title>Co-occurring genomic capacity for anaerobic methane metabolism and dissimilatory sulfite reduction discovered in the Korarchaeota.</title>
        <authorList>
            <person name="Mckay L.J."/>
            <person name="Dlakic M."/>
            <person name="Fields M.W."/>
            <person name="Delmont T.O."/>
            <person name="Eren A.M."/>
            <person name="Jay Z.J."/>
            <person name="Klingelsmith K.B."/>
            <person name="Rusch D.B."/>
            <person name="Inskeep W.P."/>
        </authorList>
    </citation>
    <scope>NUCLEOTIDE SEQUENCE [LARGE SCALE GENOMIC DNA]</scope>
    <source>
        <strain evidence="2 3">WS</strain>
    </source>
</reference>
<dbReference type="EMBL" id="RCOR01000003">
    <property type="protein sequence ID" value="RSN70776.1"/>
    <property type="molecule type" value="Genomic_DNA"/>
</dbReference>
<organism evidence="2 3">
    <name type="scientific">Candidatus Korarchaeum cryptofilum</name>
    <dbReference type="NCBI Taxonomy" id="498846"/>
    <lineage>
        <taxon>Archaea</taxon>
        <taxon>Thermoproteota</taxon>
        <taxon>Candidatus Korarchaeia</taxon>
        <taxon>Candidatus Korarchaeales</taxon>
        <taxon>Candidatus Korarchaeaceae</taxon>
        <taxon>Candidatus Korarchaeum</taxon>
    </lineage>
</organism>
<evidence type="ECO:0000313" key="3">
    <source>
        <dbReference type="Proteomes" id="UP000278149"/>
    </source>
</evidence>